<dbReference type="PANTHER" id="PTHR10848:SF0">
    <property type="entry name" value="MEIOTIC RECOMBINATION PROTEIN SPO11"/>
    <property type="match status" value="1"/>
</dbReference>
<dbReference type="GO" id="GO:0042138">
    <property type="term" value="P:meiotic DNA double-strand break formation"/>
    <property type="evidence" value="ECO:0007669"/>
    <property type="project" value="TreeGrafter"/>
</dbReference>
<dbReference type="RefSeq" id="XP_028474769.1">
    <property type="nucleotide sequence ID" value="XM_028624601.1"/>
</dbReference>
<evidence type="ECO:0000259" key="1">
    <source>
        <dbReference type="Pfam" id="PF21180"/>
    </source>
</evidence>
<evidence type="ECO:0000313" key="2">
    <source>
        <dbReference type="EMBL" id="RSH79660.1"/>
    </source>
</evidence>
<protein>
    <submittedName>
        <fullName evidence="2">Endodeoxyribonuclease</fullName>
    </submittedName>
</protein>
<dbReference type="Proteomes" id="UP000279236">
    <property type="component" value="Unassembled WGS sequence"/>
</dbReference>
<evidence type="ECO:0000313" key="3">
    <source>
        <dbReference type="Proteomes" id="UP000279236"/>
    </source>
</evidence>
<dbReference type="GO" id="GO:0000706">
    <property type="term" value="P:meiotic DNA double-strand break processing"/>
    <property type="evidence" value="ECO:0007669"/>
    <property type="project" value="TreeGrafter"/>
</dbReference>
<dbReference type="GO" id="GO:0007131">
    <property type="term" value="P:reciprocal meiotic recombination"/>
    <property type="evidence" value="ECO:0007669"/>
    <property type="project" value="TreeGrafter"/>
</dbReference>
<name>A0A427XLC3_9TREE</name>
<comment type="caution">
    <text evidence="2">The sequence shown here is derived from an EMBL/GenBank/DDBJ whole genome shotgun (WGS) entry which is preliminary data.</text>
</comment>
<dbReference type="EMBL" id="RSCE01000009">
    <property type="protein sequence ID" value="RSH79660.1"/>
    <property type="molecule type" value="Genomic_DNA"/>
</dbReference>
<proteinExistence type="predicted"/>
<accession>A0A427XLC3</accession>
<reference evidence="2 3" key="1">
    <citation type="submission" date="2018-11" db="EMBL/GenBank/DDBJ databases">
        <title>Genome sequence of Apiotrichum porosum DSM 27194.</title>
        <authorList>
            <person name="Aliyu H."/>
            <person name="Gorte O."/>
            <person name="Ochsenreither K."/>
        </authorList>
    </citation>
    <scope>NUCLEOTIDE SEQUENCE [LARGE SCALE GENOMIC DNA]</scope>
    <source>
        <strain evidence="2 3">DSM 27194</strain>
    </source>
</reference>
<dbReference type="PANTHER" id="PTHR10848">
    <property type="entry name" value="MEIOTIC RECOMBINATION PROTEIN SPO11"/>
    <property type="match status" value="1"/>
</dbReference>
<dbReference type="AlphaFoldDB" id="A0A427XLC3"/>
<dbReference type="InterPro" id="IPR034136">
    <property type="entry name" value="TOPRIM_Topo6A/Spo11"/>
</dbReference>
<dbReference type="GO" id="GO:0000228">
    <property type="term" value="C:nuclear chromosome"/>
    <property type="evidence" value="ECO:0007669"/>
    <property type="project" value="TreeGrafter"/>
</dbReference>
<dbReference type="GO" id="GO:0003677">
    <property type="term" value="F:DNA binding"/>
    <property type="evidence" value="ECO:0007669"/>
    <property type="project" value="InterPro"/>
</dbReference>
<dbReference type="SUPFAM" id="SSF56726">
    <property type="entry name" value="DNA topoisomerase IV, alpha subunit"/>
    <property type="match status" value="1"/>
</dbReference>
<feature type="domain" description="Topoisomerase 6 subunit A/Spo11 TOPRIM" evidence="1">
    <location>
        <begin position="184"/>
        <end position="336"/>
    </location>
</feature>
<dbReference type="STRING" id="105984.A0A427XLC3"/>
<dbReference type="Gene3D" id="3.40.1360.10">
    <property type="match status" value="1"/>
</dbReference>
<dbReference type="OrthoDB" id="521512at2759"/>
<keyword evidence="3" id="KW-1185">Reference proteome</keyword>
<dbReference type="GeneID" id="39593855"/>
<dbReference type="Pfam" id="PF21180">
    <property type="entry name" value="TOP6A-Spo11_Toprim"/>
    <property type="match status" value="1"/>
</dbReference>
<dbReference type="GO" id="GO:0003918">
    <property type="term" value="F:DNA topoisomerase type II (double strand cut, ATP-hydrolyzing) activity"/>
    <property type="evidence" value="ECO:0007669"/>
    <property type="project" value="InterPro"/>
</dbReference>
<dbReference type="InterPro" id="IPR036078">
    <property type="entry name" value="Spo11/TopoVI_A_sf"/>
</dbReference>
<sequence length="356" mass="39254">MSVPSPSVGSSTATGDVTVHLKLPNMDTERAAALTHLEHAAQVLADQLAHGTQESFPGLMNLETGMPRGVGLGDAGIVQRVVKKLLGLFHGETIATVEGVWDCVELDGPVSGHNVTKFIKSLAAAAQLSMWAFRVLPARDSVMAASNLSIILATGETKPFFPCYEDIMPHAKSFIGFQGQVDWILVVEEVFFYELLNSKILEDKSLGYGVMLTGIPDDCSTRMLNLLADSFRKAPVLGLFHAEPICVKMLCEYKYGSRENRYAADAHDCQRLQWLGMHISDFLSLGVQIQQMLPLKPYDVALLDEIESHNDLPQDWKTELDLMRRTGAAYIQAAYSGGDDRQLMAWIRTKIVQSQQ</sequence>
<organism evidence="2 3">
    <name type="scientific">Apiotrichum porosum</name>
    <dbReference type="NCBI Taxonomy" id="105984"/>
    <lineage>
        <taxon>Eukaryota</taxon>
        <taxon>Fungi</taxon>
        <taxon>Dikarya</taxon>
        <taxon>Basidiomycota</taxon>
        <taxon>Agaricomycotina</taxon>
        <taxon>Tremellomycetes</taxon>
        <taxon>Trichosporonales</taxon>
        <taxon>Trichosporonaceae</taxon>
        <taxon>Apiotrichum</taxon>
    </lineage>
</organism>
<gene>
    <name evidence="2" type="primary">SPO11_4</name>
    <name evidence="2" type="ORF">EHS24_009312</name>
</gene>
<dbReference type="InterPro" id="IPR002815">
    <property type="entry name" value="Spo11/TopoVI_A"/>
</dbReference>